<gene>
    <name evidence="1" type="primary">Dgri\GH23389</name>
    <name evidence="1" type="ORF">Dgri_GH23389</name>
</gene>
<evidence type="ECO:0000313" key="1">
    <source>
        <dbReference type="EMBL" id="EDW04981.1"/>
    </source>
</evidence>
<evidence type="ECO:0000313" key="2">
    <source>
        <dbReference type="Proteomes" id="UP000001070"/>
    </source>
</evidence>
<sequence length="68" mass="7804">MATDSSELEDFVFGLARYLGWRAIKLPPFEIKNEKCIEKSFVELQSLWKGQLKEEEVEKLAEVEAAAN</sequence>
<dbReference type="AlphaFoldDB" id="B4K187"/>
<accession>B4K187</accession>
<proteinExistence type="predicted"/>
<dbReference type="EMBL" id="CH916856">
    <property type="protein sequence ID" value="EDW04981.1"/>
    <property type="molecule type" value="Genomic_DNA"/>
</dbReference>
<name>B4K187_DROGR</name>
<organism evidence="2">
    <name type="scientific">Drosophila grimshawi</name>
    <name type="common">Hawaiian fruit fly</name>
    <name type="synonym">Idiomyia grimshawi</name>
    <dbReference type="NCBI Taxonomy" id="7222"/>
    <lineage>
        <taxon>Eukaryota</taxon>
        <taxon>Metazoa</taxon>
        <taxon>Ecdysozoa</taxon>
        <taxon>Arthropoda</taxon>
        <taxon>Hexapoda</taxon>
        <taxon>Insecta</taxon>
        <taxon>Pterygota</taxon>
        <taxon>Neoptera</taxon>
        <taxon>Endopterygota</taxon>
        <taxon>Diptera</taxon>
        <taxon>Brachycera</taxon>
        <taxon>Muscomorpha</taxon>
        <taxon>Ephydroidea</taxon>
        <taxon>Drosophilidae</taxon>
        <taxon>Drosophila</taxon>
        <taxon>Hawaiian Drosophila</taxon>
    </lineage>
</organism>
<dbReference type="Proteomes" id="UP000001070">
    <property type="component" value="Unassembled WGS sequence"/>
</dbReference>
<reference evidence="1 2" key="1">
    <citation type="journal article" date="2007" name="Nature">
        <title>Evolution of genes and genomes on the Drosophila phylogeny.</title>
        <authorList>
            <consortium name="Drosophila 12 Genomes Consortium"/>
            <person name="Clark A.G."/>
            <person name="Eisen M.B."/>
            <person name="Smith D.R."/>
            <person name="Bergman C.M."/>
            <person name="Oliver B."/>
            <person name="Markow T.A."/>
            <person name="Kaufman T.C."/>
            <person name="Kellis M."/>
            <person name="Gelbart W."/>
            <person name="Iyer V.N."/>
            <person name="Pollard D.A."/>
            <person name="Sackton T.B."/>
            <person name="Larracuente A.M."/>
            <person name="Singh N.D."/>
            <person name="Abad J.P."/>
            <person name="Abt D.N."/>
            <person name="Adryan B."/>
            <person name="Aguade M."/>
            <person name="Akashi H."/>
            <person name="Anderson W.W."/>
            <person name="Aquadro C.F."/>
            <person name="Ardell D.H."/>
            <person name="Arguello R."/>
            <person name="Artieri C.G."/>
            <person name="Barbash D.A."/>
            <person name="Barker D."/>
            <person name="Barsanti P."/>
            <person name="Batterham P."/>
            <person name="Batzoglou S."/>
            <person name="Begun D."/>
            <person name="Bhutkar A."/>
            <person name="Blanco E."/>
            <person name="Bosak S.A."/>
            <person name="Bradley R.K."/>
            <person name="Brand A.D."/>
            <person name="Brent M.R."/>
            <person name="Brooks A.N."/>
            <person name="Brown R.H."/>
            <person name="Butlin R.K."/>
            <person name="Caggese C."/>
            <person name="Calvi B.R."/>
            <person name="Bernardo de Carvalho A."/>
            <person name="Caspi A."/>
            <person name="Castrezana S."/>
            <person name="Celniker S.E."/>
            <person name="Chang J.L."/>
            <person name="Chapple C."/>
            <person name="Chatterji S."/>
            <person name="Chinwalla A."/>
            <person name="Civetta A."/>
            <person name="Clifton S.W."/>
            <person name="Comeron J.M."/>
            <person name="Costello J.C."/>
            <person name="Coyne J.A."/>
            <person name="Daub J."/>
            <person name="David R.G."/>
            <person name="Delcher A.L."/>
            <person name="Delehaunty K."/>
            <person name="Do C.B."/>
            <person name="Ebling H."/>
            <person name="Edwards K."/>
            <person name="Eickbush T."/>
            <person name="Evans J.D."/>
            <person name="Filipski A."/>
            <person name="Findeiss S."/>
            <person name="Freyhult E."/>
            <person name="Fulton L."/>
            <person name="Fulton R."/>
            <person name="Garcia A.C."/>
            <person name="Gardiner A."/>
            <person name="Garfield D.A."/>
            <person name="Garvin B.E."/>
            <person name="Gibson G."/>
            <person name="Gilbert D."/>
            <person name="Gnerre S."/>
            <person name="Godfrey J."/>
            <person name="Good R."/>
            <person name="Gotea V."/>
            <person name="Gravely B."/>
            <person name="Greenberg A.J."/>
            <person name="Griffiths-Jones S."/>
            <person name="Gross S."/>
            <person name="Guigo R."/>
            <person name="Gustafson E.A."/>
            <person name="Haerty W."/>
            <person name="Hahn M.W."/>
            <person name="Halligan D.L."/>
            <person name="Halpern A.L."/>
            <person name="Halter G.M."/>
            <person name="Han M.V."/>
            <person name="Heger A."/>
            <person name="Hillier L."/>
            <person name="Hinrichs A.S."/>
            <person name="Holmes I."/>
            <person name="Hoskins R.A."/>
            <person name="Hubisz M.J."/>
            <person name="Hultmark D."/>
            <person name="Huntley M.A."/>
            <person name="Jaffe D.B."/>
            <person name="Jagadeeshan S."/>
            <person name="Jeck W.R."/>
            <person name="Johnson J."/>
            <person name="Jones C.D."/>
            <person name="Jordan W.C."/>
            <person name="Karpen G.H."/>
            <person name="Kataoka E."/>
            <person name="Keightley P.D."/>
            <person name="Kheradpour P."/>
            <person name="Kirkness E.F."/>
            <person name="Koerich L.B."/>
            <person name="Kristiansen K."/>
            <person name="Kudrna D."/>
            <person name="Kulathinal R.J."/>
            <person name="Kumar S."/>
            <person name="Kwok R."/>
            <person name="Lander E."/>
            <person name="Langley C.H."/>
            <person name="Lapoint R."/>
            <person name="Lazzaro B.P."/>
            <person name="Lee S.J."/>
            <person name="Levesque L."/>
            <person name="Li R."/>
            <person name="Lin C.F."/>
            <person name="Lin M.F."/>
            <person name="Lindblad-Toh K."/>
            <person name="Llopart A."/>
            <person name="Long M."/>
            <person name="Low L."/>
            <person name="Lozovsky E."/>
            <person name="Lu J."/>
            <person name="Luo M."/>
            <person name="Machado C.A."/>
            <person name="Makalowski W."/>
            <person name="Marzo M."/>
            <person name="Matsuda M."/>
            <person name="Matzkin L."/>
            <person name="McAllister B."/>
            <person name="McBride C.S."/>
            <person name="McKernan B."/>
            <person name="McKernan K."/>
            <person name="Mendez-Lago M."/>
            <person name="Minx P."/>
            <person name="Mollenhauer M.U."/>
            <person name="Montooth K."/>
            <person name="Mount S.M."/>
            <person name="Mu X."/>
            <person name="Myers E."/>
            <person name="Negre B."/>
            <person name="Newfeld S."/>
            <person name="Nielsen R."/>
            <person name="Noor M.A."/>
            <person name="O'Grady P."/>
            <person name="Pachter L."/>
            <person name="Papaceit M."/>
            <person name="Parisi M.J."/>
            <person name="Parisi M."/>
            <person name="Parts L."/>
            <person name="Pedersen J.S."/>
            <person name="Pesole G."/>
            <person name="Phillippy A.M."/>
            <person name="Ponting C.P."/>
            <person name="Pop M."/>
            <person name="Porcelli D."/>
            <person name="Powell J.R."/>
            <person name="Prohaska S."/>
            <person name="Pruitt K."/>
            <person name="Puig M."/>
            <person name="Quesneville H."/>
            <person name="Ram K.R."/>
            <person name="Rand D."/>
            <person name="Rasmussen M.D."/>
            <person name="Reed L.K."/>
            <person name="Reenan R."/>
            <person name="Reily A."/>
            <person name="Remington K.A."/>
            <person name="Rieger T.T."/>
            <person name="Ritchie M.G."/>
            <person name="Robin C."/>
            <person name="Rogers Y.H."/>
            <person name="Rohde C."/>
            <person name="Rozas J."/>
            <person name="Rubenfield M.J."/>
            <person name="Ruiz A."/>
            <person name="Russo S."/>
            <person name="Salzberg S.L."/>
            <person name="Sanchez-Gracia A."/>
            <person name="Saranga D.J."/>
            <person name="Sato H."/>
            <person name="Schaeffer S.W."/>
            <person name="Schatz M.C."/>
            <person name="Schlenke T."/>
            <person name="Schwartz R."/>
            <person name="Segarra C."/>
            <person name="Singh R.S."/>
            <person name="Sirot L."/>
            <person name="Sirota M."/>
            <person name="Sisneros N.B."/>
            <person name="Smith C.D."/>
            <person name="Smith T.F."/>
            <person name="Spieth J."/>
            <person name="Stage D.E."/>
            <person name="Stark A."/>
            <person name="Stephan W."/>
            <person name="Strausberg R.L."/>
            <person name="Strempel S."/>
            <person name="Sturgill D."/>
            <person name="Sutton G."/>
            <person name="Sutton G.G."/>
            <person name="Tao W."/>
            <person name="Teichmann S."/>
            <person name="Tobari Y.N."/>
            <person name="Tomimura Y."/>
            <person name="Tsolas J.M."/>
            <person name="Valente V.L."/>
            <person name="Venter E."/>
            <person name="Venter J.C."/>
            <person name="Vicario S."/>
            <person name="Vieira F.G."/>
            <person name="Vilella A.J."/>
            <person name="Villasante A."/>
            <person name="Walenz B."/>
            <person name="Wang J."/>
            <person name="Wasserman M."/>
            <person name="Watts T."/>
            <person name="Wilson D."/>
            <person name="Wilson R.K."/>
            <person name="Wing R.A."/>
            <person name="Wolfner M.F."/>
            <person name="Wong A."/>
            <person name="Wong G.K."/>
            <person name="Wu C.I."/>
            <person name="Wu G."/>
            <person name="Yamamoto D."/>
            <person name="Yang H.P."/>
            <person name="Yang S.P."/>
            <person name="Yorke J.A."/>
            <person name="Yoshida K."/>
            <person name="Zdobnov E."/>
            <person name="Zhang P."/>
            <person name="Zhang Y."/>
            <person name="Zimin A.V."/>
            <person name="Baldwin J."/>
            <person name="Abdouelleil A."/>
            <person name="Abdulkadir J."/>
            <person name="Abebe A."/>
            <person name="Abera B."/>
            <person name="Abreu J."/>
            <person name="Acer S.C."/>
            <person name="Aftuck L."/>
            <person name="Alexander A."/>
            <person name="An P."/>
            <person name="Anderson E."/>
            <person name="Anderson S."/>
            <person name="Arachi H."/>
            <person name="Azer M."/>
            <person name="Bachantsang P."/>
            <person name="Barry A."/>
            <person name="Bayul T."/>
            <person name="Berlin A."/>
            <person name="Bessette D."/>
            <person name="Bloom T."/>
            <person name="Blye J."/>
            <person name="Boguslavskiy L."/>
            <person name="Bonnet C."/>
            <person name="Boukhgalter B."/>
            <person name="Bourzgui I."/>
            <person name="Brown A."/>
            <person name="Cahill P."/>
            <person name="Channer S."/>
            <person name="Cheshatsang Y."/>
            <person name="Chuda L."/>
            <person name="Citroen M."/>
            <person name="Collymore A."/>
            <person name="Cooke P."/>
            <person name="Costello M."/>
            <person name="D'Aco K."/>
            <person name="Daza R."/>
            <person name="De Haan G."/>
            <person name="DeGray S."/>
            <person name="DeMaso C."/>
            <person name="Dhargay N."/>
            <person name="Dooley K."/>
            <person name="Dooley E."/>
            <person name="Doricent M."/>
            <person name="Dorje P."/>
            <person name="Dorjee K."/>
            <person name="Dupes A."/>
            <person name="Elong R."/>
            <person name="Falk J."/>
            <person name="Farina A."/>
            <person name="Faro S."/>
            <person name="Ferguson D."/>
            <person name="Fisher S."/>
            <person name="Foley C.D."/>
            <person name="Franke A."/>
            <person name="Friedrich D."/>
            <person name="Gadbois L."/>
            <person name="Gearin G."/>
            <person name="Gearin C.R."/>
            <person name="Giannoukos G."/>
            <person name="Goode T."/>
            <person name="Graham J."/>
            <person name="Grandbois E."/>
            <person name="Grewal S."/>
            <person name="Gyaltsen K."/>
            <person name="Hafez N."/>
            <person name="Hagos B."/>
            <person name="Hall J."/>
            <person name="Henson C."/>
            <person name="Hollinger A."/>
            <person name="Honan T."/>
            <person name="Huard M.D."/>
            <person name="Hughes L."/>
            <person name="Hurhula B."/>
            <person name="Husby M.E."/>
            <person name="Kamat A."/>
            <person name="Kanga B."/>
            <person name="Kashin S."/>
            <person name="Khazanovich D."/>
            <person name="Kisner P."/>
            <person name="Lance K."/>
            <person name="Lara M."/>
            <person name="Lee W."/>
            <person name="Lennon N."/>
            <person name="Letendre F."/>
            <person name="LeVine R."/>
            <person name="Lipovsky A."/>
            <person name="Liu X."/>
            <person name="Liu J."/>
            <person name="Liu S."/>
            <person name="Lokyitsang T."/>
            <person name="Lokyitsang Y."/>
            <person name="Lubonja R."/>
            <person name="Lui A."/>
            <person name="MacDonald P."/>
            <person name="Magnisalis V."/>
            <person name="Maru K."/>
            <person name="Matthews C."/>
            <person name="McCusker W."/>
            <person name="McDonough S."/>
            <person name="Mehta T."/>
            <person name="Meldrim J."/>
            <person name="Meneus L."/>
            <person name="Mihai O."/>
            <person name="Mihalev A."/>
            <person name="Mihova T."/>
            <person name="Mittelman R."/>
            <person name="Mlenga V."/>
            <person name="Montmayeur A."/>
            <person name="Mulrain L."/>
            <person name="Navidi A."/>
            <person name="Naylor J."/>
            <person name="Negash T."/>
            <person name="Nguyen T."/>
            <person name="Nguyen N."/>
            <person name="Nicol R."/>
            <person name="Norbu C."/>
            <person name="Norbu N."/>
            <person name="Novod N."/>
            <person name="O'Neill B."/>
            <person name="Osman S."/>
            <person name="Markiewicz E."/>
            <person name="Oyono O.L."/>
            <person name="Patti C."/>
            <person name="Phunkhang P."/>
            <person name="Pierre F."/>
            <person name="Priest M."/>
            <person name="Raghuraman S."/>
            <person name="Rege F."/>
            <person name="Reyes R."/>
            <person name="Rise C."/>
            <person name="Rogov P."/>
            <person name="Ross K."/>
            <person name="Ryan E."/>
            <person name="Settipalli S."/>
            <person name="Shea T."/>
            <person name="Sherpa N."/>
            <person name="Shi L."/>
            <person name="Shih D."/>
            <person name="Sparrow T."/>
            <person name="Spaulding J."/>
            <person name="Stalker J."/>
            <person name="Stange-Thomann N."/>
            <person name="Stavropoulos S."/>
            <person name="Stone C."/>
            <person name="Strader C."/>
            <person name="Tesfaye S."/>
            <person name="Thomson T."/>
            <person name="Thoulutsang Y."/>
            <person name="Thoulutsang D."/>
            <person name="Topham K."/>
            <person name="Topping I."/>
            <person name="Tsamla T."/>
            <person name="Vassiliev H."/>
            <person name="Vo A."/>
            <person name="Wangchuk T."/>
            <person name="Wangdi T."/>
            <person name="Weiand M."/>
            <person name="Wilkinson J."/>
            <person name="Wilson A."/>
            <person name="Yadav S."/>
            <person name="Young G."/>
            <person name="Yu Q."/>
            <person name="Zembek L."/>
            <person name="Zhong D."/>
            <person name="Zimmer A."/>
            <person name="Zwirko Z."/>
            <person name="Jaffe D.B."/>
            <person name="Alvarez P."/>
            <person name="Brockman W."/>
            <person name="Butler J."/>
            <person name="Chin C."/>
            <person name="Gnerre S."/>
            <person name="Grabherr M."/>
            <person name="Kleber M."/>
            <person name="Mauceli E."/>
            <person name="MacCallum I."/>
        </authorList>
    </citation>
    <scope>NUCLEOTIDE SEQUENCE [LARGE SCALE GENOMIC DNA]</scope>
    <source>
        <strain evidence="2">Tucson 15287-2541.00</strain>
    </source>
</reference>
<protein>
    <submittedName>
        <fullName evidence="1">GH23389</fullName>
    </submittedName>
</protein>
<keyword evidence="2" id="KW-1185">Reference proteome</keyword>
<dbReference type="InParanoid" id="B4K187"/>
<dbReference type="HOGENOM" id="CLU_2796637_0_0_1"/>